<name>A0ABV7D3J4_9PROT</name>
<dbReference type="PANTHER" id="PTHR23150">
    <property type="entry name" value="SULFATASE MODIFYING FACTOR 1, 2"/>
    <property type="match status" value="1"/>
</dbReference>
<sequence length="516" mass="57222">MKKIISFLFLFCSISIFPTASPHALDTDAELQIALEALDIGRFKLADNLFQDLMQNNQALPVDISYHAARAAYGSGFYQRAEMLINAYLAEAGEKPLFAPEAAALKAKILEAISAFTTSEKAAFEFAQKQHTIFAYAAYRRQYPTGENVESADFLSFRRAKELNTEVSFLRYLEHWPDGKFVIDATNGADVAAMRVARQQNTIPSYQNYLDAYPKGKFRDQAKQHEEALAFYSAQKSGSVTALKNFLSVYATSLYRGEAEKALKLAEQSLPLYTLTGPVVRIPAGFFTYKKSGIGQTITKIDGNIIPKAFEATAYEITFSQWDKCVEAGGCNAYVPNDMGWGRMKRPVINVNKNDIASFIEWLNNEWQKAGGTGFWRLPSEVEWAYMVRGQNAQIDTQRAAFSNAGGTCAECADMPDLDMTFPVGQYKPNTYGLYDTLGNVAEWVADCWQDDFTKAPANAAPFMGTDGTCDTGMGVVRGSMNSAMPALLAAQARHKTEGTERRKNIGFRLVRSIPE</sequence>
<proteinExistence type="predicted"/>
<keyword evidence="4" id="KW-1185">Reference proteome</keyword>
<dbReference type="SUPFAM" id="SSF56436">
    <property type="entry name" value="C-type lectin-like"/>
    <property type="match status" value="1"/>
</dbReference>
<keyword evidence="1" id="KW-0732">Signal</keyword>
<comment type="caution">
    <text evidence="3">The sequence shown here is derived from an EMBL/GenBank/DDBJ whole genome shotgun (WGS) entry which is preliminary data.</text>
</comment>
<dbReference type="Gene3D" id="1.25.40.10">
    <property type="entry name" value="Tetratricopeptide repeat domain"/>
    <property type="match status" value="1"/>
</dbReference>
<feature type="domain" description="Sulfatase-modifying factor enzyme-like" evidence="2">
    <location>
        <begin position="279"/>
        <end position="512"/>
    </location>
</feature>
<evidence type="ECO:0000259" key="2">
    <source>
        <dbReference type="Pfam" id="PF03781"/>
    </source>
</evidence>
<feature type="chain" id="PRO_5046516180" evidence="1">
    <location>
        <begin position="21"/>
        <end position="516"/>
    </location>
</feature>
<dbReference type="InterPro" id="IPR051043">
    <property type="entry name" value="Sulfatase_Mod_Factor_Kinase"/>
</dbReference>
<dbReference type="PANTHER" id="PTHR23150:SF35">
    <property type="entry name" value="BLL6746 PROTEIN"/>
    <property type="match status" value="1"/>
</dbReference>
<accession>A0ABV7D3J4</accession>
<evidence type="ECO:0000313" key="3">
    <source>
        <dbReference type="EMBL" id="MFC3051591.1"/>
    </source>
</evidence>
<dbReference type="InterPro" id="IPR011990">
    <property type="entry name" value="TPR-like_helical_dom_sf"/>
</dbReference>
<reference evidence="4" key="1">
    <citation type="journal article" date="2019" name="Int. J. Syst. Evol. Microbiol.">
        <title>The Global Catalogue of Microorganisms (GCM) 10K type strain sequencing project: providing services to taxonomists for standard genome sequencing and annotation.</title>
        <authorList>
            <consortium name="The Broad Institute Genomics Platform"/>
            <consortium name="The Broad Institute Genome Sequencing Center for Infectious Disease"/>
            <person name="Wu L."/>
            <person name="Ma J."/>
        </authorList>
    </citation>
    <scope>NUCLEOTIDE SEQUENCE [LARGE SCALE GENOMIC DNA]</scope>
    <source>
        <strain evidence="4">KCTC 62164</strain>
    </source>
</reference>
<gene>
    <name evidence="3" type="ORF">ACFOKA_06735</name>
</gene>
<dbReference type="InterPro" id="IPR005532">
    <property type="entry name" value="SUMF_dom"/>
</dbReference>
<evidence type="ECO:0000256" key="1">
    <source>
        <dbReference type="SAM" id="SignalP"/>
    </source>
</evidence>
<dbReference type="RefSeq" id="WP_194215068.1">
    <property type="nucleotide sequence ID" value="NZ_CP061205.1"/>
</dbReference>
<evidence type="ECO:0000313" key="4">
    <source>
        <dbReference type="Proteomes" id="UP001595444"/>
    </source>
</evidence>
<organism evidence="3 4">
    <name type="scientific">Kordiimonas pumila</name>
    <dbReference type="NCBI Taxonomy" id="2161677"/>
    <lineage>
        <taxon>Bacteria</taxon>
        <taxon>Pseudomonadati</taxon>
        <taxon>Pseudomonadota</taxon>
        <taxon>Alphaproteobacteria</taxon>
        <taxon>Kordiimonadales</taxon>
        <taxon>Kordiimonadaceae</taxon>
        <taxon>Kordiimonas</taxon>
    </lineage>
</organism>
<dbReference type="EMBL" id="JBHRSL010000004">
    <property type="protein sequence ID" value="MFC3051591.1"/>
    <property type="molecule type" value="Genomic_DNA"/>
</dbReference>
<dbReference type="Gene3D" id="3.90.1580.10">
    <property type="entry name" value="paralog of FGE (formylglycine-generating enzyme)"/>
    <property type="match status" value="1"/>
</dbReference>
<protein>
    <submittedName>
        <fullName evidence="3">Formylglycine-generating enzyme family protein</fullName>
    </submittedName>
</protein>
<dbReference type="Proteomes" id="UP001595444">
    <property type="component" value="Unassembled WGS sequence"/>
</dbReference>
<feature type="signal peptide" evidence="1">
    <location>
        <begin position="1"/>
        <end position="20"/>
    </location>
</feature>
<dbReference type="Pfam" id="PF03781">
    <property type="entry name" value="FGE-sulfatase"/>
    <property type="match status" value="1"/>
</dbReference>
<dbReference type="InterPro" id="IPR042095">
    <property type="entry name" value="SUMF_sf"/>
</dbReference>
<dbReference type="InterPro" id="IPR016187">
    <property type="entry name" value="CTDL_fold"/>
</dbReference>